<keyword evidence="2" id="KW-0472">Membrane</keyword>
<feature type="region of interest" description="Disordered" evidence="1">
    <location>
        <begin position="95"/>
        <end position="115"/>
    </location>
</feature>
<name>A0ABQ9H2Q0_9NEOP</name>
<keyword evidence="4" id="KW-1185">Reference proteome</keyword>
<gene>
    <name evidence="3" type="ORF">PR048_019120</name>
</gene>
<evidence type="ECO:0000313" key="4">
    <source>
        <dbReference type="Proteomes" id="UP001159363"/>
    </source>
</evidence>
<feature type="transmembrane region" description="Helical" evidence="2">
    <location>
        <begin position="144"/>
        <end position="163"/>
    </location>
</feature>
<accession>A0ABQ9H2Q0</accession>
<keyword evidence="2" id="KW-0812">Transmembrane</keyword>
<evidence type="ECO:0000313" key="3">
    <source>
        <dbReference type="EMBL" id="KAJ8878542.1"/>
    </source>
</evidence>
<organism evidence="3 4">
    <name type="scientific">Dryococelus australis</name>
    <dbReference type="NCBI Taxonomy" id="614101"/>
    <lineage>
        <taxon>Eukaryota</taxon>
        <taxon>Metazoa</taxon>
        <taxon>Ecdysozoa</taxon>
        <taxon>Arthropoda</taxon>
        <taxon>Hexapoda</taxon>
        <taxon>Insecta</taxon>
        <taxon>Pterygota</taxon>
        <taxon>Neoptera</taxon>
        <taxon>Polyneoptera</taxon>
        <taxon>Phasmatodea</taxon>
        <taxon>Verophasmatodea</taxon>
        <taxon>Anareolatae</taxon>
        <taxon>Phasmatidae</taxon>
        <taxon>Eurycanthinae</taxon>
        <taxon>Dryococelus</taxon>
    </lineage>
</organism>
<evidence type="ECO:0000256" key="1">
    <source>
        <dbReference type="SAM" id="MobiDB-lite"/>
    </source>
</evidence>
<dbReference type="EMBL" id="JARBHB010000007">
    <property type="protein sequence ID" value="KAJ8878542.1"/>
    <property type="molecule type" value="Genomic_DNA"/>
</dbReference>
<comment type="caution">
    <text evidence="3">The sequence shown here is derived from an EMBL/GenBank/DDBJ whole genome shotgun (WGS) entry which is preliminary data.</text>
</comment>
<evidence type="ECO:0000256" key="2">
    <source>
        <dbReference type="SAM" id="Phobius"/>
    </source>
</evidence>
<reference evidence="3 4" key="1">
    <citation type="submission" date="2023-02" db="EMBL/GenBank/DDBJ databases">
        <title>LHISI_Scaffold_Assembly.</title>
        <authorList>
            <person name="Stuart O.P."/>
            <person name="Cleave R."/>
            <person name="Magrath M.J.L."/>
            <person name="Mikheyev A.S."/>
        </authorList>
    </citation>
    <scope>NUCLEOTIDE SEQUENCE [LARGE SCALE GENOMIC DNA]</scope>
    <source>
        <strain evidence="3">Daus_M_001</strain>
        <tissue evidence="3">Leg muscle</tissue>
    </source>
</reference>
<sequence length="230" mass="25444">MGYCKDASTFDVPQNTLKSKIAEILGKAFIRAATVSNAINCFKVRGICPFDPSIFPDSAFHASNATDYAQNKESDAAYNVCTPNDHPLCISTAADTNTSPANDEPRCSHHHVSSRQDDSSLNVSVNIEVAIDGPTAPVLERKMNMMRCILFVNILILPYVLMLRKSQPLMRQHDLRVYSKYAGSWKHVFVLTLAADKEGCLFMTQSSSLSHIRHVRAVPRETPACQVAQD</sequence>
<keyword evidence="2" id="KW-1133">Transmembrane helix</keyword>
<dbReference type="Proteomes" id="UP001159363">
    <property type="component" value="Chromosome 6"/>
</dbReference>
<protein>
    <submittedName>
        <fullName evidence="3">Uncharacterized protein</fullName>
    </submittedName>
</protein>
<proteinExistence type="predicted"/>